<dbReference type="Pfam" id="PF17656">
    <property type="entry name" value="ChapFlgA_N"/>
    <property type="match status" value="1"/>
</dbReference>
<proteinExistence type="inferred from homology"/>
<evidence type="ECO:0000313" key="4">
    <source>
        <dbReference type="EMBL" id="QDE33162.1"/>
    </source>
</evidence>
<dbReference type="PANTHER" id="PTHR36307:SF1">
    <property type="entry name" value="FLAGELLA BASAL BODY P-RING FORMATION PROTEIN FLGA"/>
    <property type="match status" value="1"/>
</dbReference>
<dbReference type="GO" id="GO:0044780">
    <property type="term" value="P:bacterial-type flagellum assembly"/>
    <property type="evidence" value="ECO:0007669"/>
    <property type="project" value="InterPro"/>
</dbReference>
<keyword evidence="1" id="KW-0574">Periplasm</keyword>
<dbReference type="AlphaFoldDB" id="A0A4Y5YK40"/>
<comment type="function">
    <text evidence="1">Involved in the assembly process of the P-ring formation. It may associate with FlgF on the rod constituting a structure essential for the P-ring assembly or may act as a modulator protein for the P-ring assembly.</text>
</comment>
<keyword evidence="1" id="KW-1005">Bacterial flagellum biogenesis</keyword>
<dbReference type="InterPro" id="IPR041231">
    <property type="entry name" value="FlgA_N"/>
</dbReference>
<accession>A0A4Y5YK40</accession>
<evidence type="ECO:0000259" key="3">
    <source>
        <dbReference type="Pfam" id="PF17656"/>
    </source>
</evidence>
<dbReference type="GO" id="GO:0042597">
    <property type="term" value="C:periplasmic space"/>
    <property type="evidence" value="ECO:0007669"/>
    <property type="project" value="UniProtKB-SubCell"/>
</dbReference>
<organism evidence="4 5">
    <name type="scientific">Shewanella polaris</name>
    <dbReference type="NCBI Taxonomy" id="2588449"/>
    <lineage>
        <taxon>Bacteria</taxon>
        <taxon>Pseudomonadati</taxon>
        <taxon>Pseudomonadota</taxon>
        <taxon>Gammaproteobacteria</taxon>
        <taxon>Alteromonadales</taxon>
        <taxon>Shewanellaceae</taxon>
        <taxon>Shewanella</taxon>
    </lineage>
</organism>
<evidence type="ECO:0000313" key="5">
    <source>
        <dbReference type="Proteomes" id="UP000319809"/>
    </source>
</evidence>
<dbReference type="InterPro" id="IPR017585">
    <property type="entry name" value="SAF_FlgA"/>
</dbReference>
<dbReference type="InterPro" id="IPR039246">
    <property type="entry name" value="Flagellar_FlgA"/>
</dbReference>
<dbReference type="PANTHER" id="PTHR36307">
    <property type="entry name" value="FLAGELLA BASAL BODY P-RING FORMATION PROTEIN FLGA"/>
    <property type="match status" value="1"/>
</dbReference>
<dbReference type="EMBL" id="CP041036">
    <property type="protein sequence ID" value="QDE33162.1"/>
    <property type="molecule type" value="Genomic_DNA"/>
</dbReference>
<name>A0A4Y5YK40_9GAMM</name>
<dbReference type="NCBIfam" id="TIGR03170">
    <property type="entry name" value="flgA_cterm"/>
    <property type="match status" value="1"/>
</dbReference>
<feature type="domain" description="FlgA N-terminal" evidence="3">
    <location>
        <begin position="28"/>
        <end position="102"/>
    </location>
</feature>
<gene>
    <name evidence="4" type="primary">flgA</name>
    <name evidence="4" type="ORF">FH971_04445</name>
</gene>
<feature type="domain" description="Flagella basal body P-ring formation protein FlgA SAF" evidence="2">
    <location>
        <begin position="108"/>
        <end position="227"/>
    </location>
</feature>
<comment type="subcellular location">
    <subcellularLocation>
        <location evidence="1">Periplasm</location>
    </subcellularLocation>
</comment>
<dbReference type="KEGG" id="spol:FH971_04445"/>
<dbReference type="Gene3D" id="2.30.30.760">
    <property type="match status" value="1"/>
</dbReference>
<evidence type="ECO:0000259" key="2">
    <source>
        <dbReference type="Pfam" id="PF13144"/>
    </source>
</evidence>
<keyword evidence="4" id="KW-0282">Flagellum</keyword>
<sequence length="230" mass="25557">MYAGLVLFPLSHQANAVTASEQIHQSLSEAITHDLAQWQKQQDIKQLSHKFELRIPSSAKSLSPCNQALKVSPSKGLAYGRVQRKLSCPSESWSLYVRAMVSVTALLPVAKRNMQRDEIIEKADIQWRKLTLKTSDKYILTKESEILGQQVARKLRKNIPIRVSYLDSPVLVKLGDPVIIEAALPGFNATMAGIAMDSGKMEQAIRVKNTSSGKVITAYPIAKGRVETRF</sequence>
<comment type="similarity">
    <text evidence="1">Belongs to the FlgA family.</text>
</comment>
<dbReference type="Pfam" id="PF13144">
    <property type="entry name" value="ChapFlgA"/>
    <property type="match status" value="1"/>
</dbReference>
<keyword evidence="5" id="KW-1185">Reference proteome</keyword>
<keyword evidence="4" id="KW-0969">Cilium</keyword>
<reference evidence="4 5" key="1">
    <citation type="submission" date="2019-06" db="EMBL/GenBank/DDBJ databases">
        <title>The genome of Shewanella sp. SM1901.</title>
        <authorList>
            <person name="Cha Q."/>
        </authorList>
    </citation>
    <scope>NUCLEOTIDE SEQUENCE [LARGE SCALE GENOMIC DNA]</scope>
    <source>
        <strain evidence="4 5">SM1901</strain>
    </source>
</reference>
<evidence type="ECO:0000256" key="1">
    <source>
        <dbReference type="RuleBase" id="RU362063"/>
    </source>
</evidence>
<dbReference type="Proteomes" id="UP000319809">
    <property type="component" value="Chromosome"/>
</dbReference>
<keyword evidence="4" id="KW-0966">Cell projection</keyword>
<protein>
    <recommendedName>
        <fullName evidence="1">Flagella basal body P-ring formation protein FlgA</fullName>
    </recommendedName>
</protein>
<dbReference type="CDD" id="cd11614">
    <property type="entry name" value="SAF_CpaB_FlgA_like"/>
    <property type="match status" value="1"/>
</dbReference>
<dbReference type="Gene3D" id="3.90.1210.10">
    <property type="entry name" value="Antifreeze-like/N-acetylneuraminic acid synthase C-terminal domain"/>
    <property type="match status" value="1"/>
</dbReference>